<evidence type="ECO:0000313" key="1">
    <source>
        <dbReference type="EMBL" id="DAD93848.1"/>
    </source>
</evidence>
<proteinExistence type="predicted"/>
<accession>A0A8S5NI23</accession>
<name>A0A8S5NI23_9VIRU</name>
<reference evidence="1" key="1">
    <citation type="journal article" date="2021" name="Proc. Natl. Acad. Sci. U.S.A.">
        <title>A Catalog of Tens of Thousands of Viruses from Human Metagenomes Reveals Hidden Associations with Chronic Diseases.</title>
        <authorList>
            <person name="Tisza M.J."/>
            <person name="Buck C.B."/>
        </authorList>
    </citation>
    <scope>NUCLEOTIDE SEQUENCE</scope>
    <source>
        <strain evidence="1">CtPjN3</strain>
    </source>
</reference>
<sequence length="99" mass="11427">MTLRKVAWNKGVTDNGVEYDYTRITCEIPIYEGSPKEFGVETFELEYGPESRHHELMHLKGKLPVQVDIGYMEAKKGKNLIRVVQSLRVLDDQKDKKTS</sequence>
<organism evidence="1">
    <name type="scientific">Inoviridae sp. ctPjN3</name>
    <dbReference type="NCBI Taxonomy" id="2826761"/>
    <lineage>
        <taxon>Viruses</taxon>
        <taxon>Monodnaviria</taxon>
        <taxon>Loebvirae</taxon>
        <taxon>Hofneiviricota</taxon>
        <taxon>Faserviricetes</taxon>
        <taxon>Tubulavirales</taxon>
        <taxon>Inoviridae</taxon>
    </lineage>
</organism>
<protein>
    <submittedName>
        <fullName evidence="1">RstB-like protein</fullName>
    </submittedName>
</protein>
<dbReference type="EMBL" id="BK015168">
    <property type="protein sequence ID" value="DAD93848.1"/>
    <property type="molecule type" value="Genomic_DNA"/>
</dbReference>